<evidence type="ECO:0000256" key="8">
    <source>
        <dbReference type="ARBA" id="ARBA00022917"/>
    </source>
</evidence>
<dbReference type="AlphaFoldDB" id="A0A366HCG5"/>
<reference evidence="12 13" key="1">
    <citation type="submission" date="2018-06" db="EMBL/GenBank/DDBJ databases">
        <title>Genomic Encyclopedia of Type Strains, Phase IV (KMG-IV): sequencing the most valuable type-strain genomes for metagenomic binning, comparative biology and taxonomic classification.</title>
        <authorList>
            <person name="Goeker M."/>
        </authorList>
    </citation>
    <scope>NUCLEOTIDE SEQUENCE [LARGE SCALE GENOMIC DNA]</scope>
    <source>
        <strain evidence="12 13">DSM 25520</strain>
    </source>
</reference>
<sequence>MPNMPIHTEFNSIDALRGALRARKVSALEVADSALQAIEAHAGLNAFLHVDPQLSREQAKAADLLLASGQAPELAGIPIAHKDVFVTRGWRTTAASKMLQNYTSPFDATVVGLLQQAGAVSLGKLNCDEFAMGSGNENSAFGPARNPWNRDAVPGGSSGGSAAAVAAGLVMAATGTDTGGSVRQPAALCGVSGIKPTYGTVSRYGMVAFGSSLDQAGPIARHAQDLVELLDTMSGFDERDSTSLESCDGTANKAGRIRAEFNAAREQYKAAGARPLEGLRIGVPQEFFNEGLADNVAQAIESALQTYESLGAKRVGISLPRTKLSIPAYYVIAPAEASSNLSRYDGVRYGHRAASYSDLADMTSRSRAEGFGPEVIRRILVGTYVLCHGYYDAYYLQAQRVRRMIANDFQQAFAQQCDVIMGPVTPTVAKHIGDNREDPTADWLADIYTLGISLAGLPAMSIPCGFSAGPSPLPIGLQIVGNYFREGQLLAVADSFQQATDWHQRTPEQK</sequence>
<dbReference type="HAMAP" id="MF_00120">
    <property type="entry name" value="GatA"/>
    <property type="match status" value="1"/>
</dbReference>
<comment type="function">
    <text evidence="10">Allows the formation of correctly charged Gln-tRNA(Gln) through the transamidation of misacylated Glu-tRNA(Gln) in organisms which lack glutaminyl-tRNA synthetase. The reaction takes place in the presence of glutamine and ATP through an activated gamma-phospho-Glu-tRNA(Gln).</text>
</comment>
<proteinExistence type="inferred from homology"/>
<keyword evidence="5 10" id="KW-0436">Ligase</keyword>
<organism evidence="12 13">
    <name type="scientific">Eoetvoesiella caeni</name>
    <dbReference type="NCBI Taxonomy" id="645616"/>
    <lineage>
        <taxon>Bacteria</taxon>
        <taxon>Pseudomonadati</taxon>
        <taxon>Pseudomonadota</taxon>
        <taxon>Betaproteobacteria</taxon>
        <taxon>Burkholderiales</taxon>
        <taxon>Alcaligenaceae</taxon>
        <taxon>Eoetvoesiella</taxon>
    </lineage>
</organism>
<dbReference type="InterPro" id="IPR000120">
    <property type="entry name" value="Amidase"/>
</dbReference>
<dbReference type="Pfam" id="PF01425">
    <property type="entry name" value="Amidase"/>
    <property type="match status" value="1"/>
</dbReference>
<evidence type="ECO:0000256" key="6">
    <source>
        <dbReference type="ARBA" id="ARBA00022741"/>
    </source>
</evidence>
<name>A0A366HCG5_9BURK</name>
<dbReference type="Proteomes" id="UP000253628">
    <property type="component" value="Unassembled WGS sequence"/>
</dbReference>
<protein>
    <recommendedName>
        <fullName evidence="4 10">Glutamyl-tRNA(Gln) amidotransferase subunit A</fullName>
        <shortName evidence="10">Glu-ADT subunit A</shortName>
        <ecNumber evidence="3 10">6.3.5.7</ecNumber>
    </recommendedName>
</protein>
<dbReference type="SUPFAM" id="SSF75304">
    <property type="entry name" value="Amidase signature (AS) enzymes"/>
    <property type="match status" value="1"/>
</dbReference>
<dbReference type="InterPro" id="IPR004412">
    <property type="entry name" value="GatA"/>
</dbReference>
<comment type="similarity">
    <text evidence="1 10">Belongs to the amidase family. GatA subfamily.</text>
</comment>
<dbReference type="GO" id="GO:0016740">
    <property type="term" value="F:transferase activity"/>
    <property type="evidence" value="ECO:0007669"/>
    <property type="project" value="UniProtKB-KW"/>
</dbReference>
<dbReference type="InterPro" id="IPR020556">
    <property type="entry name" value="Amidase_CS"/>
</dbReference>
<dbReference type="OrthoDB" id="9811471at2"/>
<dbReference type="EC" id="6.3.5.7" evidence="3 10"/>
<dbReference type="InterPro" id="IPR023631">
    <property type="entry name" value="Amidase_dom"/>
</dbReference>
<evidence type="ECO:0000259" key="11">
    <source>
        <dbReference type="Pfam" id="PF01425"/>
    </source>
</evidence>
<evidence type="ECO:0000256" key="2">
    <source>
        <dbReference type="ARBA" id="ARBA00011123"/>
    </source>
</evidence>
<evidence type="ECO:0000256" key="4">
    <source>
        <dbReference type="ARBA" id="ARBA00014428"/>
    </source>
</evidence>
<dbReference type="PANTHER" id="PTHR11895">
    <property type="entry name" value="TRANSAMIDASE"/>
    <property type="match status" value="1"/>
</dbReference>
<accession>A0A366HCG5</accession>
<evidence type="ECO:0000256" key="7">
    <source>
        <dbReference type="ARBA" id="ARBA00022840"/>
    </source>
</evidence>
<keyword evidence="7 10" id="KW-0067">ATP-binding</keyword>
<comment type="caution">
    <text evidence="12">The sequence shown here is derived from an EMBL/GenBank/DDBJ whole genome shotgun (WGS) entry which is preliminary data.</text>
</comment>
<evidence type="ECO:0000256" key="9">
    <source>
        <dbReference type="ARBA" id="ARBA00047407"/>
    </source>
</evidence>
<comment type="catalytic activity">
    <reaction evidence="9 10">
        <text>L-glutamyl-tRNA(Gln) + L-glutamine + ATP + H2O = L-glutaminyl-tRNA(Gln) + L-glutamate + ADP + phosphate + H(+)</text>
        <dbReference type="Rhea" id="RHEA:17521"/>
        <dbReference type="Rhea" id="RHEA-COMP:9681"/>
        <dbReference type="Rhea" id="RHEA-COMP:9684"/>
        <dbReference type="ChEBI" id="CHEBI:15377"/>
        <dbReference type="ChEBI" id="CHEBI:15378"/>
        <dbReference type="ChEBI" id="CHEBI:29985"/>
        <dbReference type="ChEBI" id="CHEBI:30616"/>
        <dbReference type="ChEBI" id="CHEBI:43474"/>
        <dbReference type="ChEBI" id="CHEBI:58359"/>
        <dbReference type="ChEBI" id="CHEBI:78520"/>
        <dbReference type="ChEBI" id="CHEBI:78521"/>
        <dbReference type="ChEBI" id="CHEBI:456216"/>
        <dbReference type="EC" id="6.3.5.7"/>
    </reaction>
</comment>
<feature type="active site" description="Charge relay system" evidence="10">
    <location>
        <position position="82"/>
    </location>
</feature>
<dbReference type="PANTHER" id="PTHR11895:SF151">
    <property type="entry name" value="GLUTAMYL-TRNA(GLN) AMIDOTRANSFERASE SUBUNIT A"/>
    <property type="match status" value="1"/>
</dbReference>
<dbReference type="GO" id="GO:0005524">
    <property type="term" value="F:ATP binding"/>
    <property type="evidence" value="ECO:0007669"/>
    <property type="project" value="UniProtKB-KW"/>
</dbReference>
<gene>
    <name evidence="10" type="primary">gatA</name>
    <name evidence="12" type="ORF">DFR37_104187</name>
</gene>
<dbReference type="InterPro" id="IPR036928">
    <property type="entry name" value="AS_sf"/>
</dbReference>
<evidence type="ECO:0000256" key="5">
    <source>
        <dbReference type="ARBA" id="ARBA00022598"/>
    </source>
</evidence>
<evidence type="ECO:0000256" key="10">
    <source>
        <dbReference type="HAMAP-Rule" id="MF_00120"/>
    </source>
</evidence>
<evidence type="ECO:0000313" key="13">
    <source>
        <dbReference type="Proteomes" id="UP000253628"/>
    </source>
</evidence>
<evidence type="ECO:0000256" key="1">
    <source>
        <dbReference type="ARBA" id="ARBA00008069"/>
    </source>
</evidence>
<keyword evidence="13" id="KW-1185">Reference proteome</keyword>
<dbReference type="GO" id="GO:0006412">
    <property type="term" value="P:translation"/>
    <property type="evidence" value="ECO:0007669"/>
    <property type="project" value="UniProtKB-UniRule"/>
</dbReference>
<dbReference type="NCBIfam" id="TIGR00132">
    <property type="entry name" value="gatA"/>
    <property type="match status" value="1"/>
</dbReference>
<comment type="subunit">
    <text evidence="2 10">Heterotrimer of A, B and C subunits.</text>
</comment>
<feature type="active site" description="Acyl-ester intermediate" evidence="10">
    <location>
        <position position="181"/>
    </location>
</feature>
<keyword evidence="12" id="KW-0808">Transferase</keyword>
<keyword evidence="8 10" id="KW-0648">Protein biosynthesis</keyword>
<feature type="domain" description="Amidase" evidence="11">
    <location>
        <begin position="32"/>
        <end position="490"/>
    </location>
</feature>
<evidence type="ECO:0000256" key="3">
    <source>
        <dbReference type="ARBA" id="ARBA00012739"/>
    </source>
</evidence>
<dbReference type="GO" id="GO:0050567">
    <property type="term" value="F:glutaminyl-tRNA synthase (glutamine-hydrolyzing) activity"/>
    <property type="evidence" value="ECO:0007669"/>
    <property type="project" value="UniProtKB-UniRule"/>
</dbReference>
<dbReference type="Gene3D" id="3.90.1300.10">
    <property type="entry name" value="Amidase signature (AS) domain"/>
    <property type="match status" value="1"/>
</dbReference>
<keyword evidence="6 10" id="KW-0547">Nucleotide-binding</keyword>
<evidence type="ECO:0000313" key="12">
    <source>
        <dbReference type="EMBL" id="RBP40090.1"/>
    </source>
</evidence>
<dbReference type="GO" id="GO:0030956">
    <property type="term" value="C:glutamyl-tRNA(Gln) amidotransferase complex"/>
    <property type="evidence" value="ECO:0007669"/>
    <property type="project" value="InterPro"/>
</dbReference>
<dbReference type="PROSITE" id="PS00571">
    <property type="entry name" value="AMIDASES"/>
    <property type="match status" value="1"/>
</dbReference>
<dbReference type="RefSeq" id="WP_113933051.1">
    <property type="nucleotide sequence ID" value="NZ_JACCEU010000005.1"/>
</dbReference>
<dbReference type="EMBL" id="QNRQ01000004">
    <property type="protein sequence ID" value="RBP40090.1"/>
    <property type="molecule type" value="Genomic_DNA"/>
</dbReference>
<feature type="active site" description="Charge relay system" evidence="10">
    <location>
        <position position="157"/>
    </location>
</feature>